<dbReference type="PROSITE" id="PS00070">
    <property type="entry name" value="ALDEHYDE_DEHYDR_CYS"/>
    <property type="match status" value="1"/>
</dbReference>
<reference evidence="6 7" key="1">
    <citation type="submission" date="2020-02" db="EMBL/GenBank/DDBJ databases">
        <title>Synteny-based analysis reveals conserved mechanism for high triclosan tolerance in Pseudomonas, as well as instances of horizontal transfer.</title>
        <authorList>
            <person name="Mcfarland A.G."/>
            <person name="Bertucci H.K."/>
            <person name="Litmann E."/>
            <person name="Shen J."/>
            <person name="Huttenhower C."/>
            <person name="Hartmann E.M."/>
        </authorList>
    </citation>
    <scope>NUCLEOTIDE SEQUENCE [LARGE SCALE GENOMIC DNA]</scope>
    <source>
        <strain evidence="6 7">115A1</strain>
    </source>
</reference>
<dbReference type="PANTHER" id="PTHR43353:SF5">
    <property type="entry name" value="SUCCINATE-SEMIALDEHYDE DEHYDROGENASE, MITOCHONDRIAL"/>
    <property type="match status" value="1"/>
</dbReference>
<evidence type="ECO:0000256" key="1">
    <source>
        <dbReference type="ARBA" id="ARBA00009986"/>
    </source>
</evidence>
<dbReference type="EMBL" id="JAAMRF010000012">
    <property type="protein sequence ID" value="MBA1275671.1"/>
    <property type="molecule type" value="Genomic_DNA"/>
</dbReference>
<evidence type="ECO:0000259" key="5">
    <source>
        <dbReference type="Pfam" id="PF00171"/>
    </source>
</evidence>
<dbReference type="PROSITE" id="PS00687">
    <property type="entry name" value="ALDEHYDE_DEHYDR_GLU"/>
    <property type="match status" value="1"/>
</dbReference>
<dbReference type="InterPro" id="IPR029510">
    <property type="entry name" value="Ald_DH_CS_GLU"/>
</dbReference>
<dbReference type="RefSeq" id="WP_181072804.1">
    <property type="nucleotide sequence ID" value="NZ_JAAMRF010000012.1"/>
</dbReference>
<dbReference type="Proteomes" id="UP000786387">
    <property type="component" value="Unassembled WGS sequence"/>
</dbReference>
<evidence type="ECO:0000256" key="3">
    <source>
        <dbReference type="PROSITE-ProRule" id="PRU10007"/>
    </source>
</evidence>
<dbReference type="PANTHER" id="PTHR43353">
    <property type="entry name" value="SUCCINATE-SEMIALDEHYDE DEHYDROGENASE, MITOCHONDRIAL"/>
    <property type="match status" value="1"/>
</dbReference>
<dbReference type="InterPro" id="IPR016163">
    <property type="entry name" value="Ald_DH_C"/>
</dbReference>
<evidence type="ECO:0000313" key="6">
    <source>
        <dbReference type="EMBL" id="MBA1275671.1"/>
    </source>
</evidence>
<name>A0ABR5Z6B1_9GAMM</name>
<dbReference type="InterPro" id="IPR050740">
    <property type="entry name" value="Aldehyde_DH_Superfamily"/>
</dbReference>
<gene>
    <name evidence="6" type="ORF">G7026_20210</name>
</gene>
<evidence type="ECO:0000256" key="4">
    <source>
        <dbReference type="RuleBase" id="RU003345"/>
    </source>
</evidence>
<keyword evidence="7" id="KW-1185">Reference proteome</keyword>
<dbReference type="Gene3D" id="3.40.309.10">
    <property type="entry name" value="Aldehyde Dehydrogenase, Chain A, domain 2"/>
    <property type="match status" value="1"/>
</dbReference>
<dbReference type="Pfam" id="PF00171">
    <property type="entry name" value="Aldedh"/>
    <property type="match status" value="1"/>
</dbReference>
<dbReference type="InterPro" id="IPR016160">
    <property type="entry name" value="Ald_DH_CS_CYS"/>
</dbReference>
<sequence length="489" mass="52982">MPLKHPLLFKSLCYVDGQWIHSRSGASIAVQNPANQAEIGHVPMLEREQIVAAVDAAQRAFGPWRARSLDERAVLLRRWGELILEHQEDLAWILSQEQGKPLAEARGEIRYAASFIPWFAEEARRLHGQTIPSHIPGAELATLKQPVGVCALITPWNFPSAMITRKAAAALAAGCSVVVKPAHETPYSAFALAQLAEEAGLPAGVFNVVLGEPQLCMETLVGDTRVRAVSFTGSTRVGKRVLQAVAEDVKKVALELGGNAPLIVCDDADLEHAVQVALDAKFQTSGQDCCAANRILVQRPVYEAFLQHFARAIRELRVGPGLEEGNRIGPLMHQAAFDATAERVADALQQGARLLVGGEPHALGGWFWQPTLLADVSVGMRIYREENFAPIAGVRAFDSLDEAVAMANDTEYGLAAYVCSNRLDRVHALIARLDHAMVAVNGTKFTGHPVPFGGMKASGLGREGGSEGFEPFVETKYVCIHTQGQRYQA</sequence>
<dbReference type="Gene3D" id="3.40.605.10">
    <property type="entry name" value="Aldehyde Dehydrogenase, Chain A, domain 1"/>
    <property type="match status" value="1"/>
</dbReference>
<dbReference type="InterPro" id="IPR016161">
    <property type="entry name" value="Ald_DH/histidinol_DH"/>
</dbReference>
<dbReference type="CDD" id="cd07103">
    <property type="entry name" value="ALDH_F5_SSADH_GabD"/>
    <property type="match status" value="1"/>
</dbReference>
<organism evidence="6 7">
    <name type="scientific">Stutzerimonas azotifigens</name>
    <dbReference type="NCBI Taxonomy" id="291995"/>
    <lineage>
        <taxon>Bacteria</taxon>
        <taxon>Pseudomonadati</taxon>
        <taxon>Pseudomonadota</taxon>
        <taxon>Gammaproteobacteria</taxon>
        <taxon>Pseudomonadales</taxon>
        <taxon>Pseudomonadaceae</taxon>
        <taxon>Stutzerimonas</taxon>
    </lineage>
</organism>
<feature type="domain" description="Aldehyde dehydrogenase" evidence="5">
    <location>
        <begin position="19"/>
        <end position="478"/>
    </location>
</feature>
<dbReference type="InterPro" id="IPR015590">
    <property type="entry name" value="Aldehyde_DH_dom"/>
</dbReference>
<comment type="caution">
    <text evidence="6">The sequence shown here is derived from an EMBL/GenBank/DDBJ whole genome shotgun (WGS) entry which is preliminary data.</text>
</comment>
<feature type="active site" evidence="3">
    <location>
        <position position="255"/>
    </location>
</feature>
<evidence type="ECO:0000256" key="2">
    <source>
        <dbReference type="ARBA" id="ARBA00023002"/>
    </source>
</evidence>
<protein>
    <submittedName>
        <fullName evidence="6">NAD-dependent succinate-semialdehyde dehydrogenase</fullName>
    </submittedName>
</protein>
<dbReference type="InterPro" id="IPR016162">
    <property type="entry name" value="Ald_DH_N"/>
</dbReference>
<proteinExistence type="inferred from homology"/>
<evidence type="ECO:0000313" key="7">
    <source>
        <dbReference type="Proteomes" id="UP000786387"/>
    </source>
</evidence>
<dbReference type="SUPFAM" id="SSF53720">
    <property type="entry name" value="ALDH-like"/>
    <property type="match status" value="1"/>
</dbReference>
<comment type="similarity">
    <text evidence="1 4">Belongs to the aldehyde dehydrogenase family.</text>
</comment>
<keyword evidence="2 4" id="KW-0560">Oxidoreductase</keyword>
<accession>A0ABR5Z6B1</accession>